<dbReference type="EMBL" id="JAVRER010000054">
    <property type="protein sequence ID" value="MDT0418789.1"/>
    <property type="molecule type" value="Genomic_DNA"/>
</dbReference>
<feature type="domain" description="ABM" evidence="1">
    <location>
        <begin position="3"/>
        <end position="97"/>
    </location>
</feature>
<organism evidence="2 3">
    <name type="scientific">Streptomyces evansiae</name>
    <dbReference type="NCBI Taxonomy" id="3075535"/>
    <lineage>
        <taxon>Bacteria</taxon>
        <taxon>Bacillati</taxon>
        <taxon>Actinomycetota</taxon>
        <taxon>Actinomycetes</taxon>
        <taxon>Kitasatosporales</taxon>
        <taxon>Streptomycetaceae</taxon>
        <taxon>Streptomyces</taxon>
    </lineage>
</organism>
<sequence length="104" mass="11845">MAVWEIVRIAVPEGKQEDFEAVVRRYLPALQAERGCLDLRLLRATDREGVLLLCVEWESEEYHVEVFTETETFAEFAGAMAPYFVSPPETFHAEVVINGLESAR</sequence>
<comment type="caution">
    <text evidence="2">The sequence shown here is derived from an EMBL/GenBank/DDBJ whole genome shotgun (WGS) entry which is preliminary data.</text>
</comment>
<proteinExistence type="predicted"/>
<dbReference type="InterPro" id="IPR007138">
    <property type="entry name" value="ABM_dom"/>
</dbReference>
<name>A0ABD5EBK6_9ACTN</name>
<protein>
    <submittedName>
        <fullName evidence="2">Antibiotic biosynthesis monooxygenase family protein</fullName>
    </submittedName>
</protein>
<gene>
    <name evidence="2" type="ORF">RM574_25235</name>
</gene>
<dbReference type="GO" id="GO:0004497">
    <property type="term" value="F:monooxygenase activity"/>
    <property type="evidence" value="ECO:0007669"/>
    <property type="project" value="UniProtKB-KW"/>
</dbReference>
<keyword evidence="2" id="KW-0503">Monooxygenase</keyword>
<dbReference type="AlphaFoldDB" id="A0ABD5EBK6"/>
<dbReference type="PROSITE" id="PS51725">
    <property type="entry name" value="ABM"/>
    <property type="match status" value="1"/>
</dbReference>
<evidence type="ECO:0000313" key="3">
    <source>
        <dbReference type="Proteomes" id="UP001183607"/>
    </source>
</evidence>
<accession>A0ABD5EBK6</accession>
<dbReference type="Pfam" id="PF03992">
    <property type="entry name" value="ABM"/>
    <property type="match status" value="1"/>
</dbReference>
<dbReference type="Proteomes" id="UP001183607">
    <property type="component" value="Unassembled WGS sequence"/>
</dbReference>
<keyword evidence="2" id="KW-0560">Oxidoreductase</keyword>
<evidence type="ECO:0000259" key="1">
    <source>
        <dbReference type="PROSITE" id="PS51725"/>
    </source>
</evidence>
<dbReference type="Gene3D" id="3.30.70.100">
    <property type="match status" value="1"/>
</dbReference>
<evidence type="ECO:0000313" key="2">
    <source>
        <dbReference type="EMBL" id="MDT0418789.1"/>
    </source>
</evidence>
<dbReference type="SUPFAM" id="SSF54909">
    <property type="entry name" value="Dimeric alpha+beta barrel"/>
    <property type="match status" value="1"/>
</dbReference>
<dbReference type="RefSeq" id="WP_052862305.1">
    <property type="nucleotide sequence ID" value="NZ_JAVRER010000054.1"/>
</dbReference>
<reference evidence="3" key="1">
    <citation type="submission" date="2023-07" db="EMBL/GenBank/DDBJ databases">
        <title>30 novel species of actinomycetes from the DSMZ collection.</title>
        <authorList>
            <person name="Nouioui I."/>
        </authorList>
    </citation>
    <scope>NUCLEOTIDE SEQUENCE [LARGE SCALE GENOMIC DNA]</scope>
    <source>
        <strain evidence="3">DSM 41982</strain>
    </source>
</reference>
<dbReference type="InterPro" id="IPR011008">
    <property type="entry name" value="Dimeric_a/b-barrel"/>
</dbReference>